<comment type="catalytic activity">
    <reaction evidence="8">
        <text>L-seryl-[protein] + ATP = O-phospho-L-seryl-[protein] + ADP + H(+)</text>
        <dbReference type="Rhea" id="RHEA:17989"/>
        <dbReference type="Rhea" id="RHEA-COMP:9863"/>
        <dbReference type="Rhea" id="RHEA-COMP:11604"/>
        <dbReference type="ChEBI" id="CHEBI:15378"/>
        <dbReference type="ChEBI" id="CHEBI:29999"/>
        <dbReference type="ChEBI" id="CHEBI:30616"/>
        <dbReference type="ChEBI" id="CHEBI:83421"/>
        <dbReference type="ChEBI" id="CHEBI:456216"/>
        <dbReference type="EC" id="2.7.11.1"/>
    </reaction>
</comment>
<evidence type="ECO:0000256" key="3">
    <source>
        <dbReference type="ARBA" id="ARBA00022679"/>
    </source>
</evidence>
<comment type="catalytic activity">
    <reaction evidence="7">
        <text>L-threonyl-[protein] + ATP = O-phospho-L-threonyl-[protein] + ADP + H(+)</text>
        <dbReference type="Rhea" id="RHEA:46608"/>
        <dbReference type="Rhea" id="RHEA-COMP:11060"/>
        <dbReference type="Rhea" id="RHEA-COMP:11605"/>
        <dbReference type="ChEBI" id="CHEBI:15378"/>
        <dbReference type="ChEBI" id="CHEBI:30013"/>
        <dbReference type="ChEBI" id="CHEBI:30616"/>
        <dbReference type="ChEBI" id="CHEBI:61977"/>
        <dbReference type="ChEBI" id="CHEBI:456216"/>
        <dbReference type="EC" id="2.7.11.1"/>
    </reaction>
</comment>
<dbReference type="PANTHER" id="PTHR48005:SF39">
    <property type="entry name" value="PROTEIN STRUBBELIG-RECEPTOR FAMILY 7"/>
    <property type="match status" value="1"/>
</dbReference>
<dbReference type="PROSITE" id="PS50011">
    <property type="entry name" value="PROTEIN_KINASE_DOM"/>
    <property type="match status" value="1"/>
</dbReference>
<dbReference type="EC" id="2.7.11.1" evidence="1"/>
<name>A0A9D4WJV0_PEA</name>
<feature type="domain" description="Protein kinase" evidence="11">
    <location>
        <begin position="177"/>
        <end position="434"/>
    </location>
</feature>
<keyword evidence="10" id="KW-1133">Transmembrane helix</keyword>
<dbReference type="PANTHER" id="PTHR48005">
    <property type="entry name" value="LEUCINE RICH REPEAT KINASE 2"/>
    <property type="match status" value="1"/>
</dbReference>
<evidence type="ECO:0000256" key="1">
    <source>
        <dbReference type="ARBA" id="ARBA00012513"/>
    </source>
</evidence>
<evidence type="ECO:0000259" key="11">
    <source>
        <dbReference type="PROSITE" id="PS50011"/>
    </source>
</evidence>
<proteinExistence type="predicted"/>
<dbReference type="Gene3D" id="1.10.510.10">
    <property type="entry name" value="Transferase(Phosphotransferase) domain 1"/>
    <property type="match status" value="1"/>
</dbReference>
<protein>
    <recommendedName>
        <fullName evidence="1">non-specific serine/threonine protein kinase</fullName>
        <ecNumber evidence="1">2.7.11.1</ecNumber>
    </recommendedName>
</protein>
<dbReference type="Proteomes" id="UP001058974">
    <property type="component" value="Chromosome 5"/>
</dbReference>
<keyword evidence="4" id="KW-0547">Nucleotide-binding</keyword>
<evidence type="ECO:0000256" key="7">
    <source>
        <dbReference type="ARBA" id="ARBA00047899"/>
    </source>
</evidence>
<evidence type="ECO:0000256" key="6">
    <source>
        <dbReference type="ARBA" id="ARBA00022840"/>
    </source>
</evidence>
<dbReference type="Gramene" id="Psat05G0048200-T1">
    <property type="protein sequence ID" value="KAI5402902.1"/>
    <property type="gene ID" value="KIW84_050482"/>
</dbReference>
<keyword evidence="2" id="KW-0723">Serine/threonine-protein kinase</keyword>
<dbReference type="GO" id="GO:0005524">
    <property type="term" value="F:ATP binding"/>
    <property type="evidence" value="ECO:0007669"/>
    <property type="project" value="UniProtKB-KW"/>
</dbReference>
<dbReference type="InterPro" id="IPR011009">
    <property type="entry name" value="Kinase-like_dom_sf"/>
</dbReference>
<feature type="transmembrane region" description="Helical" evidence="10">
    <location>
        <begin position="12"/>
        <end position="31"/>
    </location>
</feature>
<keyword evidence="10" id="KW-0812">Transmembrane</keyword>
<evidence type="ECO:0000256" key="9">
    <source>
        <dbReference type="SAM" id="MobiDB-lite"/>
    </source>
</evidence>
<reference evidence="12 13" key="1">
    <citation type="journal article" date="2022" name="Nat. Genet.">
        <title>Improved pea reference genome and pan-genome highlight genomic features and evolutionary characteristics.</title>
        <authorList>
            <person name="Yang T."/>
            <person name="Liu R."/>
            <person name="Luo Y."/>
            <person name="Hu S."/>
            <person name="Wang D."/>
            <person name="Wang C."/>
            <person name="Pandey M.K."/>
            <person name="Ge S."/>
            <person name="Xu Q."/>
            <person name="Li N."/>
            <person name="Li G."/>
            <person name="Huang Y."/>
            <person name="Saxena R.K."/>
            <person name="Ji Y."/>
            <person name="Li M."/>
            <person name="Yan X."/>
            <person name="He Y."/>
            <person name="Liu Y."/>
            <person name="Wang X."/>
            <person name="Xiang C."/>
            <person name="Varshney R.K."/>
            <person name="Ding H."/>
            <person name="Gao S."/>
            <person name="Zong X."/>
        </authorList>
    </citation>
    <scope>NUCLEOTIDE SEQUENCE [LARGE SCALE GENOMIC DNA]</scope>
    <source>
        <strain evidence="12 13">cv. Zhongwan 6</strain>
    </source>
</reference>
<keyword evidence="10" id="KW-0472">Membrane</keyword>
<dbReference type="Pfam" id="PF00069">
    <property type="entry name" value="Pkinase"/>
    <property type="match status" value="1"/>
</dbReference>
<feature type="region of interest" description="Disordered" evidence="9">
    <location>
        <begin position="237"/>
        <end position="259"/>
    </location>
</feature>
<evidence type="ECO:0000256" key="8">
    <source>
        <dbReference type="ARBA" id="ARBA00048679"/>
    </source>
</evidence>
<keyword evidence="13" id="KW-1185">Reference proteome</keyword>
<dbReference type="GO" id="GO:0004674">
    <property type="term" value="F:protein serine/threonine kinase activity"/>
    <property type="evidence" value="ECO:0007669"/>
    <property type="project" value="UniProtKB-KW"/>
</dbReference>
<dbReference type="AlphaFoldDB" id="A0A9D4WJV0"/>
<dbReference type="InterPro" id="IPR051420">
    <property type="entry name" value="Ser_Thr_Kinases_DiverseReg"/>
</dbReference>
<evidence type="ECO:0000256" key="5">
    <source>
        <dbReference type="ARBA" id="ARBA00022777"/>
    </source>
</evidence>
<keyword evidence="6" id="KW-0067">ATP-binding</keyword>
<evidence type="ECO:0000256" key="2">
    <source>
        <dbReference type="ARBA" id="ARBA00022527"/>
    </source>
</evidence>
<keyword evidence="3" id="KW-0808">Transferase</keyword>
<dbReference type="SUPFAM" id="SSF56112">
    <property type="entry name" value="Protein kinase-like (PK-like)"/>
    <property type="match status" value="1"/>
</dbReference>
<evidence type="ECO:0000256" key="10">
    <source>
        <dbReference type="SAM" id="Phobius"/>
    </source>
</evidence>
<evidence type="ECO:0000313" key="13">
    <source>
        <dbReference type="Proteomes" id="UP001058974"/>
    </source>
</evidence>
<keyword evidence="5" id="KW-0418">Kinase</keyword>
<evidence type="ECO:0000256" key="4">
    <source>
        <dbReference type="ARBA" id="ARBA00022741"/>
    </source>
</evidence>
<dbReference type="InterPro" id="IPR000719">
    <property type="entry name" value="Prot_kinase_dom"/>
</dbReference>
<sequence length="434" mass="47282">MAKAFNISSRTASAITICIAVAALIFPLFMSSLGQGLPLKTRVLSYATLLFGFYMAWNIGVNDVSNAIGPLAGALAILNSSMATSSNATSDRVTLFAHDTEGIDHSQDDMASETDKMLYSDLHEEVFAFDKIDGLDANIEHEIDKESVDLLQNQNKGPNTIFGPTDAEGNECSETSHVGDVISETGSFENTTICSQCGCCYQVIIQTEENIELCPQCSRKTTLLRANLPETVLAVSEGSSEIPTNMPKDEENSTAETGQLRTASELSQFPLGEHGYDESETSCSELNRVQPWHKNRLVVILQKNQIAIKPLIWNSRVEIALGTARALEYLHEVCSPSVVHKNIKSANILLDAELNPHLSDCGLASYIPNAEQTLNHNVGSGYDAPEVALSGISKHDFTTKQQQQPAKPVETNHGQLEELSSLLQKMEEHKENGL</sequence>
<dbReference type="EMBL" id="JAMSHJ010000005">
    <property type="protein sequence ID" value="KAI5402902.1"/>
    <property type="molecule type" value="Genomic_DNA"/>
</dbReference>
<organism evidence="12 13">
    <name type="scientific">Pisum sativum</name>
    <name type="common">Garden pea</name>
    <name type="synonym">Lathyrus oleraceus</name>
    <dbReference type="NCBI Taxonomy" id="3888"/>
    <lineage>
        <taxon>Eukaryota</taxon>
        <taxon>Viridiplantae</taxon>
        <taxon>Streptophyta</taxon>
        <taxon>Embryophyta</taxon>
        <taxon>Tracheophyta</taxon>
        <taxon>Spermatophyta</taxon>
        <taxon>Magnoliopsida</taxon>
        <taxon>eudicotyledons</taxon>
        <taxon>Gunneridae</taxon>
        <taxon>Pentapetalae</taxon>
        <taxon>rosids</taxon>
        <taxon>fabids</taxon>
        <taxon>Fabales</taxon>
        <taxon>Fabaceae</taxon>
        <taxon>Papilionoideae</taxon>
        <taxon>50 kb inversion clade</taxon>
        <taxon>NPAAA clade</taxon>
        <taxon>Hologalegina</taxon>
        <taxon>IRL clade</taxon>
        <taxon>Fabeae</taxon>
        <taxon>Lathyrus</taxon>
    </lineage>
</organism>
<evidence type="ECO:0000313" key="12">
    <source>
        <dbReference type="EMBL" id="KAI5402902.1"/>
    </source>
</evidence>
<comment type="caution">
    <text evidence="12">The sequence shown here is derived from an EMBL/GenBank/DDBJ whole genome shotgun (WGS) entry which is preliminary data.</text>
</comment>
<accession>A0A9D4WJV0</accession>
<gene>
    <name evidence="12" type="ORF">KIW84_050482</name>
</gene>